<comment type="caution">
    <text evidence="1">The sequence shown here is derived from an EMBL/GenBank/DDBJ whole genome shotgun (WGS) entry which is preliminary data.</text>
</comment>
<proteinExistence type="predicted"/>
<sequence length="48" mass="5649">MHIPVYGHKNELRNAFVKHPTYELHIGLFWPFVKVLRVKVGDMFVING</sequence>
<dbReference type="EMBL" id="JAASQJ010000002">
    <property type="protein sequence ID" value="NIJ52556.1"/>
    <property type="molecule type" value="Genomic_DNA"/>
</dbReference>
<protein>
    <submittedName>
        <fullName evidence="1">Uncharacterized protein</fullName>
    </submittedName>
</protein>
<reference evidence="1 2" key="1">
    <citation type="submission" date="2020-03" db="EMBL/GenBank/DDBJ databases">
        <title>Genomic Encyclopedia of Type Strains, Phase IV (KMG-IV): sequencing the most valuable type-strain genomes for metagenomic binning, comparative biology and taxonomic classification.</title>
        <authorList>
            <person name="Goeker M."/>
        </authorList>
    </citation>
    <scope>NUCLEOTIDE SEQUENCE [LARGE SCALE GENOMIC DNA]</scope>
    <source>
        <strain evidence="1 2">DSM 102865</strain>
    </source>
</reference>
<accession>A0ABX0UHY3</accession>
<gene>
    <name evidence="1" type="ORF">FHS68_001726</name>
</gene>
<organism evidence="1 2">
    <name type="scientific">Dyadobacter arcticus</name>
    <dbReference type="NCBI Taxonomy" id="1078754"/>
    <lineage>
        <taxon>Bacteria</taxon>
        <taxon>Pseudomonadati</taxon>
        <taxon>Bacteroidota</taxon>
        <taxon>Cytophagia</taxon>
        <taxon>Cytophagales</taxon>
        <taxon>Spirosomataceae</taxon>
        <taxon>Dyadobacter</taxon>
    </lineage>
</organism>
<dbReference type="Proteomes" id="UP001179181">
    <property type="component" value="Unassembled WGS sequence"/>
</dbReference>
<evidence type="ECO:0000313" key="1">
    <source>
        <dbReference type="EMBL" id="NIJ52556.1"/>
    </source>
</evidence>
<name>A0ABX0UHY3_9BACT</name>
<evidence type="ECO:0000313" key="2">
    <source>
        <dbReference type="Proteomes" id="UP001179181"/>
    </source>
</evidence>
<keyword evidence="2" id="KW-1185">Reference proteome</keyword>